<comment type="similarity">
    <text evidence="2">Belongs to the AlaDH/PNT family.</text>
</comment>
<dbReference type="InterPro" id="IPR051168">
    <property type="entry name" value="AASS"/>
</dbReference>
<dbReference type="Proteomes" id="UP000306223">
    <property type="component" value="Unassembled WGS sequence"/>
</dbReference>
<dbReference type="OrthoDB" id="502334at2"/>
<sequence>MTNLWVRAESRANEDRVGITPDGVAQLIAQGMQVTVEDSPRRIIPTKDYARAGAAIAPEGSWPTAPDDAIVFGLKELPEDGTPLRHRHVMFGHAFKGQPAGQVLLRRFAAGGGTLLDLEYLTDEDGRRLAAFGYWAGYAGAAVSLLAWAAQQGGGVCGPVRAWPDRAPMLDDLRARLDGTARPRPRALVIGAGGRVGRGATDLMTAMGVPVTAWDMAETAHGGPFPEVLMHDILINAILAQPGAPVFVPAEAVAPGRALTVIGDVACDPTSDFSPIKVYDRTTTWQAPVLRVAEAPVLDVMAIDNLPSMLPRESSEDYAAQLLPVLQGLDAPGDGAWGRAAALYRDHAGRLTQT</sequence>
<evidence type="ECO:0000256" key="7">
    <source>
        <dbReference type="ARBA" id="ARBA00023002"/>
    </source>
</evidence>
<keyword evidence="6" id="KW-0028">Amino-acid biosynthesis</keyword>
<evidence type="ECO:0000256" key="12">
    <source>
        <dbReference type="PIRSR" id="PIRSR018250-1"/>
    </source>
</evidence>
<dbReference type="RefSeq" id="WP_136856188.1">
    <property type="nucleotide sequence ID" value="NZ_SUNH01000009.1"/>
</dbReference>
<dbReference type="GO" id="GO:0005737">
    <property type="term" value="C:cytoplasm"/>
    <property type="evidence" value="ECO:0007669"/>
    <property type="project" value="TreeGrafter"/>
</dbReference>
<evidence type="ECO:0000256" key="10">
    <source>
        <dbReference type="ARBA" id="ARBA00033228"/>
    </source>
</evidence>
<reference evidence="16 17" key="1">
    <citation type="submission" date="2019-04" db="EMBL/GenBank/DDBJ databases">
        <authorList>
            <person name="Li J."/>
        </authorList>
    </citation>
    <scope>NUCLEOTIDE SEQUENCE [LARGE SCALE GENOMIC DNA]</scope>
    <source>
        <strain evidence="16 17">CCTCC AB2016182</strain>
    </source>
</reference>
<name>A0A4U0QT20_9RHOB</name>
<feature type="binding site" evidence="13">
    <location>
        <position position="265"/>
    </location>
    <ligand>
        <name>NAD(+)</name>
        <dbReference type="ChEBI" id="CHEBI:57540"/>
    </ligand>
</feature>
<evidence type="ECO:0000259" key="14">
    <source>
        <dbReference type="SMART" id="SM01002"/>
    </source>
</evidence>
<feature type="domain" description="Alanine dehydrogenase/pyridine nucleotide transhydrogenase N-terminal" evidence="15">
    <location>
        <begin position="5"/>
        <end position="139"/>
    </location>
</feature>
<keyword evidence="9" id="KW-1015">Disulfide bond</keyword>
<dbReference type="CDD" id="cd12188">
    <property type="entry name" value="SDH"/>
    <property type="match status" value="1"/>
</dbReference>
<feature type="active site" description="Proton acceptor" evidence="12">
    <location>
        <position position="75"/>
    </location>
</feature>
<dbReference type="PANTHER" id="PTHR11133">
    <property type="entry name" value="SACCHAROPINE DEHYDROGENASE"/>
    <property type="match status" value="1"/>
</dbReference>
<evidence type="ECO:0000256" key="6">
    <source>
        <dbReference type="ARBA" id="ARBA00022605"/>
    </source>
</evidence>
<evidence type="ECO:0000256" key="3">
    <source>
        <dbReference type="ARBA" id="ARBA00011245"/>
    </source>
</evidence>
<evidence type="ECO:0000256" key="1">
    <source>
        <dbReference type="ARBA" id="ARBA00004884"/>
    </source>
</evidence>
<dbReference type="SUPFAM" id="SSF52283">
    <property type="entry name" value="Formate/glycerate dehydrogenase catalytic domain-like"/>
    <property type="match status" value="1"/>
</dbReference>
<feature type="active site" description="Proton donor" evidence="12">
    <location>
        <position position="93"/>
    </location>
</feature>
<comment type="pathway">
    <text evidence="1">Amino-acid biosynthesis; L-lysine biosynthesis via AAA pathway; L-lysine from L-alpha-aminoadipate (fungal route): step 3/3.</text>
</comment>
<evidence type="ECO:0000256" key="11">
    <source>
        <dbReference type="ARBA" id="ARBA00047860"/>
    </source>
</evidence>
<evidence type="ECO:0000259" key="15">
    <source>
        <dbReference type="SMART" id="SM01003"/>
    </source>
</evidence>
<keyword evidence="7" id="KW-0560">Oxidoreductase</keyword>
<feature type="binding site" evidence="13">
    <location>
        <begin position="303"/>
        <end position="306"/>
    </location>
    <ligand>
        <name>NAD(+)</name>
        <dbReference type="ChEBI" id="CHEBI:57540"/>
    </ligand>
</feature>
<feature type="binding site" evidence="13">
    <location>
        <position position="219"/>
    </location>
    <ligand>
        <name>NAD(+)</name>
        <dbReference type="ChEBI" id="CHEBI:57540"/>
    </ligand>
</feature>
<comment type="subunit">
    <text evidence="3">Monomer.</text>
</comment>
<organism evidence="16 17">
    <name type="scientific">Paracoccus hibiscisoli</name>
    <dbReference type="NCBI Taxonomy" id="2023261"/>
    <lineage>
        <taxon>Bacteria</taxon>
        <taxon>Pseudomonadati</taxon>
        <taxon>Pseudomonadota</taxon>
        <taxon>Alphaproteobacteria</taxon>
        <taxon>Rhodobacterales</taxon>
        <taxon>Paracoccaceae</taxon>
        <taxon>Paracoccus</taxon>
    </lineage>
</organism>
<dbReference type="InterPro" id="IPR007886">
    <property type="entry name" value="AlaDH/PNT_N"/>
</dbReference>
<dbReference type="SMART" id="SM01003">
    <property type="entry name" value="AlaDh_PNT_N"/>
    <property type="match status" value="1"/>
</dbReference>
<dbReference type="PANTHER" id="PTHR11133:SF23">
    <property type="entry name" value="SACCHAROPINE DEHYDROGENASE [NAD(+), L-LYSINE-FORMING]"/>
    <property type="match status" value="1"/>
</dbReference>
<dbReference type="InterPro" id="IPR027281">
    <property type="entry name" value="Lys1"/>
</dbReference>
<dbReference type="InterPro" id="IPR007698">
    <property type="entry name" value="AlaDH/PNT_NAD(H)-bd"/>
</dbReference>
<feature type="binding site" evidence="13">
    <location>
        <begin position="194"/>
        <end position="195"/>
    </location>
    <ligand>
        <name>NAD(+)</name>
        <dbReference type="ChEBI" id="CHEBI:57540"/>
    </ligand>
</feature>
<evidence type="ECO:0000256" key="9">
    <source>
        <dbReference type="ARBA" id="ARBA00023157"/>
    </source>
</evidence>
<evidence type="ECO:0000256" key="8">
    <source>
        <dbReference type="ARBA" id="ARBA00023027"/>
    </source>
</evidence>
<dbReference type="AlphaFoldDB" id="A0A4U0QT20"/>
<keyword evidence="17" id="KW-1185">Reference proteome</keyword>
<evidence type="ECO:0000313" key="16">
    <source>
        <dbReference type="EMBL" id="TJZ85213.1"/>
    </source>
</evidence>
<feature type="binding site" evidence="13">
    <location>
        <position position="127"/>
    </location>
    <ligand>
        <name>NAD(+)</name>
        <dbReference type="ChEBI" id="CHEBI:57540"/>
    </ligand>
</feature>
<dbReference type="GO" id="GO:0004754">
    <property type="term" value="F:saccharopine dehydrogenase (NAD+, L-lysine-forming) activity"/>
    <property type="evidence" value="ECO:0007669"/>
    <property type="project" value="UniProtKB-EC"/>
</dbReference>
<comment type="caution">
    <text evidence="16">The sequence shown here is derived from an EMBL/GenBank/DDBJ whole genome shotgun (WGS) entry which is preliminary data.</text>
</comment>
<feature type="domain" description="Alanine dehydrogenase/pyridine nucleotide transhydrogenase NAD(H)-binding" evidence="14">
    <location>
        <begin position="169"/>
        <end position="302"/>
    </location>
</feature>
<dbReference type="Gene3D" id="3.40.50.720">
    <property type="entry name" value="NAD(P)-binding Rossmann-like Domain"/>
    <property type="match status" value="2"/>
</dbReference>
<dbReference type="UniPathway" id="UPA00033">
    <property type="reaction ID" value="UER00034"/>
</dbReference>
<proteinExistence type="inferred from homology"/>
<dbReference type="Pfam" id="PF05222">
    <property type="entry name" value="AlaDh_PNT_N"/>
    <property type="match status" value="1"/>
</dbReference>
<dbReference type="EC" id="1.5.1.7" evidence="4"/>
<evidence type="ECO:0000313" key="17">
    <source>
        <dbReference type="Proteomes" id="UP000306223"/>
    </source>
</evidence>
<dbReference type="SMART" id="SM01002">
    <property type="entry name" value="AlaDh_PNT_C"/>
    <property type="match status" value="1"/>
</dbReference>
<dbReference type="GO" id="GO:0019878">
    <property type="term" value="P:lysine biosynthetic process via aminoadipic acid"/>
    <property type="evidence" value="ECO:0007669"/>
    <property type="project" value="UniProtKB-UniPathway"/>
</dbReference>
<evidence type="ECO:0000256" key="5">
    <source>
        <dbReference type="ARBA" id="ARBA00021221"/>
    </source>
</evidence>
<dbReference type="InterPro" id="IPR036291">
    <property type="entry name" value="NAD(P)-bd_dom_sf"/>
</dbReference>
<protein>
    <recommendedName>
        <fullName evidence="5">Saccharopine dehydrogenase [NAD(+), L-lysine-forming]</fullName>
        <ecNumber evidence="4">1.5.1.7</ecNumber>
    </recommendedName>
    <alternativeName>
        <fullName evidence="10">Lysine--2-oxoglutarate reductase</fullName>
    </alternativeName>
</protein>
<dbReference type="PIRSF" id="PIRSF018250">
    <property type="entry name" value="Saccharopine_DH_Lys"/>
    <property type="match status" value="1"/>
</dbReference>
<comment type="catalytic activity">
    <reaction evidence="11">
        <text>L-saccharopine + NAD(+) + H2O = L-lysine + 2-oxoglutarate + NADH + H(+)</text>
        <dbReference type="Rhea" id="RHEA:12440"/>
        <dbReference type="ChEBI" id="CHEBI:15377"/>
        <dbReference type="ChEBI" id="CHEBI:15378"/>
        <dbReference type="ChEBI" id="CHEBI:16810"/>
        <dbReference type="ChEBI" id="CHEBI:32551"/>
        <dbReference type="ChEBI" id="CHEBI:57540"/>
        <dbReference type="ChEBI" id="CHEBI:57945"/>
        <dbReference type="ChEBI" id="CHEBI:57951"/>
        <dbReference type="EC" id="1.5.1.7"/>
    </reaction>
</comment>
<evidence type="ECO:0000256" key="2">
    <source>
        <dbReference type="ARBA" id="ARBA00005689"/>
    </source>
</evidence>
<keyword evidence="8 13" id="KW-0520">NAD</keyword>
<evidence type="ECO:0000256" key="4">
    <source>
        <dbReference type="ARBA" id="ARBA00012847"/>
    </source>
</evidence>
<gene>
    <name evidence="16" type="ORF">FA740_07720</name>
</gene>
<dbReference type="Pfam" id="PF01262">
    <property type="entry name" value="AlaDh_PNT_C"/>
    <property type="match status" value="1"/>
</dbReference>
<dbReference type="SUPFAM" id="SSF51735">
    <property type="entry name" value="NAD(P)-binding Rossmann-fold domains"/>
    <property type="match status" value="1"/>
</dbReference>
<dbReference type="EMBL" id="SUNH01000009">
    <property type="protein sequence ID" value="TJZ85213.1"/>
    <property type="molecule type" value="Genomic_DNA"/>
</dbReference>
<evidence type="ECO:0000256" key="13">
    <source>
        <dbReference type="PIRSR" id="PIRSR018250-3"/>
    </source>
</evidence>
<accession>A0A4U0QT20</accession>
<feature type="binding site" evidence="13">
    <location>
        <position position="215"/>
    </location>
    <ligand>
        <name>NAD(+)</name>
        <dbReference type="ChEBI" id="CHEBI:57540"/>
    </ligand>
</feature>